<dbReference type="OrthoDB" id="9800058at2"/>
<dbReference type="InterPro" id="IPR052898">
    <property type="entry name" value="ACAD10-like"/>
</dbReference>
<dbReference type="InterPro" id="IPR023214">
    <property type="entry name" value="HAD_sf"/>
</dbReference>
<dbReference type="GO" id="GO:0016787">
    <property type="term" value="F:hydrolase activity"/>
    <property type="evidence" value="ECO:0007669"/>
    <property type="project" value="UniProtKB-KW"/>
</dbReference>
<dbReference type="AlphaFoldDB" id="W1RQB6"/>
<comment type="caution">
    <text evidence="1">The sequence shown here is derived from an EMBL/GenBank/DDBJ whole genome shotgun (WGS) entry which is preliminary data.</text>
</comment>
<dbReference type="PANTHER" id="PTHR47829">
    <property type="entry name" value="HYDROLASE, PUTATIVE (AFU_ORTHOLOGUE AFUA_1G12880)-RELATED"/>
    <property type="match status" value="1"/>
</dbReference>
<name>W1RQB6_9GAMM</name>
<evidence type="ECO:0000313" key="1">
    <source>
        <dbReference type="EMBL" id="ETI59261.1"/>
    </source>
</evidence>
<dbReference type="PANTHER" id="PTHR47829:SF1">
    <property type="entry name" value="HAD FAMILY PHOSPHATASE"/>
    <property type="match status" value="1"/>
</dbReference>
<accession>W1RQB6</accession>
<dbReference type="SUPFAM" id="SSF56784">
    <property type="entry name" value="HAD-like"/>
    <property type="match status" value="1"/>
</dbReference>
<dbReference type="eggNOG" id="COG1011">
    <property type="taxonomic scope" value="Bacteria"/>
</dbReference>
<proteinExistence type="predicted"/>
<dbReference type="STRING" id="1208321.D104_13115"/>
<dbReference type="Gene3D" id="3.40.50.1000">
    <property type="entry name" value="HAD superfamily/HAD-like"/>
    <property type="match status" value="1"/>
</dbReference>
<evidence type="ECO:0000313" key="2">
    <source>
        <dbReference type="Proteomes" id="UP000018857"/>
    </source>
</evidence>
<dbReference type="RefSeq" id="WP_024024680.1">
    <property type="nucleotide sequence ID" value="NZ_AYOZ01000034.1"/>
</dbReference>
<sequence>MDYKMIWFDFGGVLSPPIDELFDIYQSRAGIPSSALKDVMRKVAAEMGLEMLSPIENALISESDWGAALRQSLHTHYPDIDTTKARLEAFGEQWFNGVSPNQEMVNEFIRLKNEGFNVGILTNNVVEWEPYWKAMLNLETSADFIIDSCKERRRKPEPEFFYLAEQKSGFAPSQMLLIDDLKVNCDAATARGWGTVHFKDTKTALINLRNQLNSGKNNEYRIA</sequence>
<keyword evidence="1" id="KW-0378">Hydrolase</keyword>
<dbReference type="Gene3D" id="1.10.150.240">
    <property type="entry name" value="Putative phosphatase, domain 2"/>
    <property type="match status" value="1"/>
</dbReference>
<dbReference type="PATRIC" id="fig|1208321.3.peg.2610"/>
<dbReference type="InterPro" id="IPR023198">
    <property type="entry name" value="PGP-like_dom2"/>
</dbReference>
<dbReference type="PRINTS" id="PR00413">
    <property type="entry name" value="HADHALOGNASE"/>
</dbReference>
<gene>
    <name evidence="1" type="ORF">D104_13115</name>
</gene>
<dbReference type="Pfam" id="PF00702">
    <property type="entry name" value="Hydrolase"/>
    <property type="match status" value="1"/>
</dbReference>
<dbReference type="EMBL" id="AYOZ01000034">
    <property type="protein sequence ID" value="ETI59261.1"/>
    <property type="molecule type" value="Genomic_DNA"/>
</dbReference>
<dbReference type="NCBIfam" id="TIGR01509">
    <property type="entry name" value="HAD-SF-IA-v3"/>
    <property type="match status" value="1"/>
</dbReference>
<dbReference type="InterPro" id="IPR006439">
    <property type="entry name" value="HAD-SF_hydro_IA"/>
</dbReference>
<reference evidence="1 2" key="1">
    <citation type="journal article" date="2014" name="Genome Announc.">
        <title>Draft Genome Sequence of Marinomonas sp. Strain D104, a Polycyclic Aromatic Hydrocarbon-Degrading Bacterium from the Deep-Sea Sediment of the Arctic Ocean.</title>
        <authorList>
            <person name="Dong C."/>
            <person name="Bai X."/>
            <person name="Lai Q."/>
            <person name="Xie Y."/>
            <person name="Chen X."/>
            <person name="Shao Z."/>
        </authorList>
    </citation>
    <scope>NUCLEOTIDE SEQUENCE [LARGE SCALE GENOMIC DNA]</scope>
    <source>
        <strain evidence="1 2">D104</strain>
    </source>
</reference>
<dbReference type="InterPro" id="IPR036412">
    <property type="entry name" value="HAD-like_sf"/>
</dbReference>
<keyword evidence="2" id="KW-1185">Reference proteome</keyword>
<organism evidence="1 2">
    <name type="scientific">Marinomonas profundimaris</name>
    <dbReference type="NCBI Taxonomy" id="1208321"/>
    <lineage>
        <taxon>Bacteria</taxon>
        <taxon>Pseudomonadati</taxon>
        <taxon>Pseudomonadota</taxon>
        <taxon>Gammaproteobacteria</taxon>
        <taxon>Oceanospirillales</taxon>
        <taxon>Oceanospirillaceae</taxon>
        <taxon>Marinomonas</taxon>
    </lineage>
</organism>
<dbReference type="Proteomes" id="UP000018857">
    <property type="component" value="Unassembled WGS sequence"/>
</dbReference>
<protein>
    <submittedName>
        <fullName evidence="1">Hydrolase</fullName>
    </submittedName>
</protein>